<proteinExistence type="predicted"/>
<comment type="caution">
    <text evidence="2">The sequence shown here is derived from an EMBL/GenBank/DDBJ whole genome shotgun (WGS) entry which is preliminary data.</text>
</comment>
<keyword evidence="1" id="KW-0812">Transmembrane</keyword>
<dbReference type="Proteomes" id="UP000663836">
    <property type="component" value="Unassembled WGS sequence"/>
</dbReference>
<keyword evidence="1" id="KW-0472">Membrane</keyword>
<reference evidence="2" key="1">
    <citation type="submission" date="2021-02" db="EMBL/GenBank/DDBJ databases">
        <authorList>
            <person name="Nowell W R."/>
        </authorList>
    </citation>
    <scope>NUCLEOTIDE SEQUENCE</scope>
</reference>
<feature type="transmembrane region" description="Helical" evidence="1">
    <location>
        <begin position="96"/>
        <end position="121"/>
    </location>
</feature>
<evidence type="ECO:0000313" key="2">
    <source>
        <dbReference type="EMBL" id="CAF4146376.1"/>
    </source>
</evidence>
<accession>A0A819XR88</accession>
<name>A0A819XR88_9BILA</name>
<protein>
    <submittedName>
        <fullName evidence="2">Uncharacterized protein</fullName>
    </submittedName>
</protein>
<keyword evidence="1" id="KW-1133">Transmembrane helix</keyword>
<sequence length="156" mass="17380">MKQLKFDRVSVVVVSRRISKVKPIHNIQLHPTIHSTPNKNNSDDPETLPSTSISLPNDLFQQKQSLHGILSASNGDFKLLPKKTIVFHKEIWTRELWIMVIGILIAMFILIVVPVTIYAILNAKANTAGTTTSNTLLSLVLNLKSDALVIHNDDLP</sequence>
<organism evidence="2 3">
    <name type="scientific">Rotaria sordida</name>
    <dbReference type="NCBI Taxonomy" id="392033"/>
    <lineage>
        <taxon>Eukaryota</taxon>
        <taxon>Metazoa</taxon>
        <taxon>Spiralia</taxon>
        <taxon>Gnathifera</taxon>
        <taxon>Rotifera</taxon>
        <taxon>Eurotatoria</taxon>
        <taxon>Bdelloidea</taxon>
        <taxon>Philodinida</taxon>
        <taxon>Philodinidae</taxon>
        <taxon>Rotaria</taxon>
    </lineage>
</organism>
<dbReference type="AlphaFoldDB" id="A0A819XR88"/>
<evidence type="ECO:0000256" key="1">
    <source>
        <dbReference type="SAM" id="Phobius"/>
    </source>
</evidence>
<gene>
    <name evidence="2" type="ORF">JBS370_LOCUS33756</name>
</gene>
<dbReference type="EMBL" id="CAJOBD010010052">
    <property type="protein sequence ID" value="CAF4146376.1"/>
    <property type="molecule type" value="Genomic_DNA"/>
</dbReference>
<evidence type="ECO:0000313" key="3">
    <source>
        <dbReference type="Proteomes" id="UP000663836"/>
    </source>
</evidence>